<gene>
    <name evidence="2" type="ORF">LZY01_24080</name>
</gene>
<proteinExistence type="predicted"/>
<reference evidence="2 3" key="1">
    <citation type="submission" date="2019-07" db="EMBL/GenBank/DDBJ databases">
        <title>Whole genome shotgun sequence of Lactobacillus zymae NBRC 107157.</title>
        <authorList>
            <person name="Hosoyama A."/>
            <person name="Uohara A."/>
            <person name="Ohji S."/>
            <person name="Ichikawa N."/>
        </authorList>
    </citation>
    <scope>NUCLEOTIDE SEQUENCE [LARGE SCALE GENOMIC DNA]</scope>
    <source>
        <strain evidence="2 3">NBRC 107157</strain>
    </source>
</reference>
<sequence>MRNTKRQLGIIILTLVGLWGLWGTVPAHAATNLADQQPTLFFHGSSSSYKAEVHMVGAIKKAKITNKKSVIRANVSSKGKVTLIGKLPATAKNPIVEVNYLNSNNHYYQTWGRWAKNVVVKLQKTYHFKRMNMVGHSMGNMAIMYYLIANAKNKKLPQLQKQVALGGHFDGVLGEDDYAHYIKLAKSGKPNHMDTAYRYMLRLRKLYPKSAKVLNIYGDLHNGTDSDGRVSNNSSRSMKYLVAGRAKSYRTKQLFGAGAQHSRLHNNAHVDKLLISFLW</sequence>
<dbReference type="Proteomes" id="UP000321794">
    <property type="component" value="Unassembled WGS sequence"/>
</dbReference>
<protein>
    <submittedName>
        <fullName evidence="2">Alpha/beta hydrolase</fullName>
    </submittedName>
</protein>
<feature type="signal peptide" evidence="1">
    <location>
        <begin position="1"/>
        <end position="29"/>
    </location>
</feature>
<accession>A0ABQ0WZA7</accession>
<organism evidence="2 3">
    <name type="scientific">Levilactobacillus zymae</name>
    <dbReference type="NCBI Taxonomy" id="267363"/>
    <lineage>
        <taxon>Bacteria</taxon>
        <taxon>Bacillati</taxon>
        <taxon>Bacillota</taxon>
        <taxon>Bacilli</taxon>
        <taxon>Lactobacillales</taxon>
        <taxon>Lactobacillaceae</taxon>
        <taxon>Levilactobacillus</taxon>
    </lineage>
</organism>
<feature type="chain" id="PRO_5047479919" evidence="1">
    <location>
        <begin position="30"/>
        <end position="279"/>
    </location>
</feature>
<evidence type="ECO:0000313" key="2">
    <source>
        <dbReference type="EMBL" id="GEO73240.1"/>
    </source>
</evidence>
<keyword evidence="1" id="KW-0732">Signal</keyword>
<dbReference type="SUPFAM" id="SSF53474">
    <property type="entry name" value="alpha/beta-Hydrolases"/>
    <property type="match status" value="1"/>
</dbReference>
<comment type="caution">
    <text evidence="2">The sequence shown here is derived from an EMBL/GenBank/DDBJ whole genome shotgun (WGS) entry which is preliminary data.</text>
</comment>
<dbReference type="Pfam" id="PF06028">
    <property type="entry name" value="DUF915"/>
    <property type="match status" value="1"/>
</dbReference>
<evidence type="ECO:0000256" key="1">
    <source>
        <dbReference type="SAM" id="SignalP"/>
    </source>
</evidence>
<keyword evidence="3" id="KW-1185">Reference proteome</keyword>
<dbReference type="InterPro" id="IPR010315">
    <property type="entry name" value="DUF915_hydro-like"/>
</dbReference>
<name>A0ABQ0WZA7_9LACO</name>
<dbReference type="Gene3D" id="3.40.50.1820">
    <property type="entry name" value="alpha/beta hydrolase"/>
    <property type="match status" value="1"/>
</dbReference>
<dbReference type="RefSeq" id="WP_057733901.1">
    <property type="nucleotide sequence ID" value="NZ_BJZK01000044.1"/>
</dbReference>
<keyword evidence="2" id="KW-0378">Hydrolase</keyword>
<evidence type="ECO:0000313" key="3">
    <source>
        <dbReference type="Proteomes" id="UP000321794"/>
    </source>
</evidence>
<dbReference type="EMBL" id="BJZK01000044">
    <property type="protein sequence ID" value="GEO73240.1"/>
    <property type="molecule type" value="Genomic_DNA"/>
</dbReference>
<dbReference type="InterPro" id="IPR029058">
    <property type="entry name" value="AB_hydrolase_fold"/>
</dbReference>
<dbReference type="GO" id="GO:0016787">
    <property type="term" value="F:hydrolase activity"/>
    <property type="evidence" value="ECO:0007669"/>
    <property type="project" value="UniProtKB-KW"/>
</dbReference>